<evidence type="ECO:0000256" key="2">
    <source>
        <dbReference type="PROSITE-ProRule" id="PRU00700"/>
    </source>
</evidence>
<dbReference type="Gene3D" id="3.20.20.140">
    <property type="entry name" value="Metal-dependent hydrolases"/>
    <property type="match status" value="1"/>
</dbReference>
<dbReference type="InterPro" id="IPR050069">
    <property type="entry name" value="Urease_subunit"/>
</dbReference>
<dbReference type="GO" id="GO:0009039">
    <property type="term" value="F:urease activity"/>
    <property type="evidence" value="ECO:0007669"/>
    <property type="project" value="InterPro"/>
</dbReference>
<proteinExistence type="predicted"/>
<gene>
    <name evidence="4" type="ORF">Ahy_A10g050565</name>
</gene>
<comment type="caution">
    <text evidence="2">Lacks conserved residue(s) required for the propagation of feature annotation.</text>
</comment>
<comment type="caution">
    <text evidence="4">The sequence shown here is derived from an EMBL/GenBank/DDBJ whole genome shotgun (WGS) entry which is preliminary data.</text>
</comment>
<name>A0A445B9R1_ARAHY</name>
<dbReference type="PANTHER" id="PTHR33569">
    <property type="entry name" value="UREASE"/>
    <property type="match status" value="1"/>
</dbReference>
<dbReference type="PROSITE" id="PS51368">
    <property type="entry name" value="UREASE_3"/>
    <property type="match status" value="1"/>
</dbReference>
<dbReference type="SUPFAM" id="SSF51556">
    <property type="entry name" value="Metallo-dependent hydrolases"/>
    <property type="match status" value="1"/>
</dbReference>
<dbReference type="PANTHER" id="PTHR33569:SF1">
    <property type="entry name" value="UREASE"/>
    <property type="match status" value="1"/>
</dbReference>
<keyword evidence="5" id="KW-1185">Reference proteome</keyword>
<evidence type="ECO:0000313" key="4">
    <source>
        <dbReference type="EMBL" id="RYR35417.1"/>
    </source>
</evidence>
<evidence type="ECO:0000313" key="5">
    <source>
        <dbReference type="Proteomes" id="UP000289738"/>
    </source>
</evidence>
<dbReference type="Proteomes" id="UP000289738">
    <property type="component" value="Chromosome A10"/>
</dbReference>
<dbReference type="EMBL" id="SDMP01000010">
    <property type="protein sequence ID" value="RYR35417.1"/>
    <property type="molecule type" value="Genomic_DNA"/>
</dbReference>
<evidence type="ECO:0000259" key="3">
    <source>
        <dbReference type="PROSITE" id="PS51368"/>
    </source>
</evidence>
<evidence type="ECO:0000256" key="1">
    <source>
        <dbReference type="ARBA" id="ARBA00022801"/>
    </source>
</evidence>
<reference evidence="4 5" key="1">
    <citation type="submission" date="2019-01" db="EMBL/GenBank/DDBJ databases">
        <title>Sequencing of cultivated peanut Arachis hypogaea provides insights into genome evolution and oil improvement.</title>
        <authorList>
            <person name="Chen X."/>
        </authorList>
    </citation>
    <scope>NUCLEOTIDE SEQUENCE [LARGE SCALE GENOMIC DNA]</scope>
    <source>
        <strain evidence="5">cv. Fuhuasheng</strain>
        <tissue evidence="4">Leaves</tissue>
    </source>
</reference>
<dbReference type="STRING" id="3818.A0A445B9R1"/>
<accession>A0A445B9R1</accession>
<keyword evidence="1" id="KW-0378">Hydrolase</keyword>
<dbReference type="GO" id="GO:0016151">
    <property type="term" value="F:nickel cation binding"/>
    <property type="evidence" value="ECO:0007669"/>
    <property type="project" value="InterPro"/>
</dbReference>
<dbReference type="InterPro" id="IPR017951">
    <property type="entry name" value="Urease_asu_c"/>
</dbReference>
<sequence>MVSMTKKNGEDPFPLKDLYGLQKRVEAVENVRRLIKLDMKLNDSLPNIIVDPESDTVTVDEEVLACSPTTTTLLSRK</sequence>
<feature type="domain" description="Urease" evidence="3">
    <location>
        <begin position="1"/>
        <end position="77"/>
    </location>
</feature>
<dbReference type="AlphaFoldDB" id="A0A445B9R1"/>
<dbReference type="InterPro" id="IPR032466">
    <property type="entry name" value="Metal_Hydrolase"/>
</dbReference>
<organism evidence="4 5">
    <name type="scientific">Arachis hypogaea</name>
    <name type="common">Peanut</name>
    <dbReference type="NCBI Taxonomy" id="3818"/>
    <lineage>
        <taxon>Eukaryota</taxon>
        <taxon>Viridiplantae</taxon>
        <taxon>Streptophyta</taxon>
        <taxon>Embryophyta</taxon>
        <taxon>Tracheophyta</taxon>
        <taxon>Spermatophyta</taxon>
        <taxon>Magnoliopsida</taxon>
        <taxon>eudicotyledons</taxon>
        <taxon>Gunneridae</taxon>
        <taxon>Pentapetalae</taxon>
        <taxon>rosids</taxon>
        <taxon>fabids</taxon>
        <taxon>Fabales</taxon>
        <taxon>Fabaceae</taxon>
        <taxon>Papilionoideae</taxon>
        <taxon>50 kb inversion clade</taxon>
        <taxon>dalbergioids sensu lato</taxon>
        <taxon>Dalbergieae</taxon>
        <taxon>Pterocarpus clade</taxon>
        <taxon>Arachis</taxon>
    </lineage>
</organism>
<protein>
    <recommendedName>
        <fullName evidence="3">Urease domain-containing protein</fullName>
    </recommendedName>
</protein>